<feature type="region of interest" description="Disordered" evidence="1">
    <location>
        <begin position="190"/>
        <end position="230"/>
    </location>
</feature>
<organism evidence="3 4">
    <name type="scientific">Theobroma cacao</name>
    <name type="common">Cacao</name>
    <name type="synonym">Cocoa</name>
    <dbReference type="NCBI Taxonomy" id="3641"/>
    <lineage>
        <taxon>Eukaryota</taxon>
        <taxon>Viridiplantae</taxon>
        <taxon>Streptophyta</taxon>
        <taxon>Embryophyta</taxon>
        <taxon>Tracheophyta</taxon>
        <taxon>Spermatophyta</taxon>
        <taxon>Magnoliopsida</taxon>
        <taxon>eudicotyledons</taxon>
        <taxon>Gunneridae</taxon>
        <taxon>Pentapetalae</taxon>
        <taxon>rosids</taxon>
        <taxon>malvids</taxon>
        <taxon>Malvales</taxon>
        <taxon>Malvaceae</taxon>
        <taxon>Byttnerioideae</taxon>
        <taxon>Theobroma</taxon>
    </lineage>
</organism>
<reference evidence="4" key="2">
    <citation type="submission" date="2025-08" db="UniProtKB">
        <authorList>
            <consortium name="RefSeq"/>
        </authorList>
    </citation>
    <scope>IDENTIFICATION</scope>
</reference>
<gene>
    <name evidence="4" type="primary">LOC108662683</name>
</gene>
<evidence type="ECO:0000256" key="1">
    <source>
        <dbReference type="SAM" id="MobiDB-lite"/>
    </source>
</evidence>
<dbReference type="Pfam" id="PF14111">
    <property type="entry name" value="DUF4283"/>
    <property type="match status" value="1"/>
</dbReference>
<proteinExistence type="predicted"/>
<dbReference type="KEGG" id="tcc:108662683"/>
<dbReference type="GeneID" id="108662683"/>
<evidence type="ECO:0000313" key="4">
    <source>
        <dbReference type="RefSeq" id="XP_017979623.1"/>
    </source>
</evidence>
<feature type="compositionally biased region" description="Basic and acidic residues" evidence="1">
    <location>
        <begin position="313"/>
        <end position="336"/>
    </location>
</feature>
<dbReference type="InterPro" id="IPR040256">
    <property type="entry name" value="At4g02000-like"/>
</dbReference>
<dbReference type="PANTHER" id="PTHR31286">
    <property type="entry name" value="GLYCINE-RICH CELL WALL STRUCTURAL PROTEIN 1.8-LIKE"/>
    <property type="match status" value="1"/>
</dbReference>
<evidence type="ECO:0000313" key="3">
    <source>
        <dbReference type="Proteomes" id="UP000694886"/>
    </source>
</evidence>
<dbReference type="InterPro" id="IPR025558">
    <property type="entry name" value="DUF4283"/>
</dbReference>
<dbReference type="Proteomes" id="UP000694886">
    <property type="component" value="Chromosome 7"/>
</dbReference>
<accession>A0AB32WIH7</accession>
<feature type="region of interest" description="Disordered" evidence="1">
    <location>
        <begin position="262"/>
        <end position="286"/>
    </location>
</feature>
<name>A0AB32WIH7_THECC</name>
<evidence type="ECO:0000259" key="2">
    <source>
        <dbReference type="Pfam" id="PF14111"/>
    </source>
</evidence>
<feature type="domain" description="DUF4283" evidence="2">
    <location>
        <begin position="2"/>
        <end position="77"/>
    </location>
</feature>
<dbReference type="AlphaFoldDB" id="A0AB32WIH7"/>
<feature type="region of interest" description="Disordered" evidence="1">
    <location>
        <begin position="313"/>
        <end position="348"/>
    </location>
</feature>
<dbReference type="Gramene" id="Tc07v2_t000010.1">
    <property type="protein sequence ID" value="Tc07v2_p000010.1"/>
    <property type="gene ID" value="Tc07v2_g000010"/>
</dbReference>
<dbReference type="PANTHER" id="PTHR31286:SF179">
    <property type="entry name" value="RNASE H TYPE-1 DOMAIN-CONTAINING PROTEIN"/>
    <property type="match status" value="1"/>
</dbReference>
<feature type="compositionally biased region" description="Basic and acidic residues" evidence="1">
    <location>
        <begin position="204"/>
        <end position="223"/>
    </location>
</feature>
<sequence>MSLVGKFSRMPRLQEIRVAFKGIGLEGAYDIRWLDYKHILIHLSDEKDFNRIWTKQNWFIANQKMRVFKWSPDFEPEKESAVVPVWVSFPNLKAHLFEKSALLLIAKTVGNPLFIDEATANGSRPSVARVCVEYDCRKLPVDQFWIVVQNRETGMVTGGYAQQVEFAPMPAYCNHCCHVGHKEVDSIVLGNKSKQSGQGKPITKKNDKEPSVRVGDGKSDAGHVDGGGINLEKRKNLENKNIRSAEEPVQTQRWQAVSKAVVGNRDSTNEQETEMEGQTGEMESGGAKKAVTVSAKLQSMQSNVQNFFHESGRHGQIDNATRKREMTVHTAPDKSDSQTSQKEHRHKEKFYAGAVMSMHERE</sequence>
<dbReference type="RefSeq" id="XP_017979623.1">
    <property type="nucleotide sequence ID" value="XM_018124134.1"/>
</dbReference>
<protein>
    <submittedName>
        <fullName evidence="4">Uncharacterized protein LOC108662683</fullName>
    </submittedName>
</protein>
<reference evidence="3" key="1">
    <citation type="journal article" date="1997" name="Nucleic Acids Res.">
        <title>tRNAscan-SE: a program for improved detection of transfer RNA genes in genomic sequence.</title>
        <authorList>
            <person name="Lowe T.M."/>
            <person name="Eddy S.R."/>
        </authorList>
    </citation>
    <scope>NUCLEOTIDE SEQUENCE [LARGE SCALE GENOMIC DNA]</scope>
    <source>
        <strain evidence="3">r\B97-61/B2</strain>
    </source>
</reference>